<dbReference type="SUPFAM" id="SSF103473">
    <property type="entry name" value="MFS general substrate transporter"/>
    <property type="match status" value="1"/>
</dbReference>
<evidence type="ECO:0000256" key="3">
    <source>
        <dbReference type="ARBA" id="ARBA00022692"/>
    </source>
</evidence>
<feature type="transmembrane region" description="Helical" evidence="6">
    <location>
        <begin position="106"/>
        <end position="130"/>
    </location>
</feature>
<dbReference type="Gene3D" id="1.20.1720.10">
    <property type="entry name" value="Multidrug resistance protein D"/>
    <property type="match status" value="1"/>
</dbReference>
<feature type="transmembrane region" description="Helical" evidence="6">
    <location>
        <begin position="328"/>
        <end position="349"/>
    </location>
</feature>
<feature type="transmembrane region" description="Helical" evidence="6">
    <location>
        <begin position="394"/>
        <end position="415"/>
    </location>
</feature>
<sequence>MIEPTANHPQLLSRNSPFRIIGLTVWMVSYNLGVLPAIMPAIVRDFDSSIGSIQTVLVLFSLTTAAFAPTTENLCRYFGRTPVFLAGLLLYGIGISLTALSPSIAILAISFAVLTGLAATPLVSTPWTFVDLIYRGKTEEQATVGLIVVSTLGSLMGSLLGGFLASRIGWRWAFVPSLVALIGIWFRRRSLPNLSLYCEQPIDWVGGLLSCLGLGSILSGVSLAMEFGWWEPKRAFSIGGVVLPPFPLSIVPPLIAVGLILLGFFGFWQRRQARKGEASILRAGLLRQPGFVLGMLAAMLHTLIIAGVQFNLFQYVPLALALDPYQTALTIMPLNITKILVVIGSLKLLRLGSNRNGATRFQRLSPKSIVFIGLALLAIGILMLYRSLTLQVSSINLLPGLLVMGIGSGLFSPYVSRLTYSTAENGRVEGTGIYNPAQNLGSSLGKAILGTALIFYASRDIVDGVLQQIGQTVTPANRVRLIATLQEMIQTMSRQEVSAEIVNQVPPSVVPFLRQISQEATTSGLRTSLLLALLLTGLCFLLATTLPKYPSRPAEENA</sequence>
<proteinExistence type="predicted"/>
<evidence type="ECO:0000313" key="8">
    <source>
        <dbReference type="EMBL" id="NDJ17987.1"/>
    </source>
</evidence>
<feature type="transmembrane region" description="Helical" evidence="6">
    <location>
        <begin position="81"/>
        <end position="100"/>
    </location>
</feature>
<accession>A0A8J8CN32</accession>
<feature type="domain" description="Major facilitator superfamily (MFS) profile" evidence="7">
    <location>
        <begin position="17"/>
        <end position="495"/>
    </location>
</feature>
<dbReference type="PROSITE" id="PS50850">
    <property type="entry name" value="MFS"/>
    <property type="match status" value="1"/>
</dbReference>
<dbReference type="RefSeq" id="WP_162423512.1">
    <property type="nucleotide sequence ID" value="NZ_WVIE01000012.1"/>
</dbReference>
<keyword evidence="9" id="KW-1185">Reference proteome</keyword>
<dbReference type="InterPro" id="IPR020846">
    <property type="entry name" value="MFS_dom"/>
</dbReference>
<name>A0A8J8CN32_9CYAN</name>
<evidence type="ECO:0000259" key="7">
    <source>
        <dbReference type="PROSITE" id="PS50850"/>
    </source>
</evidence>
<keyword evidence="5 6" id="KW-0472">Membrane</keyword>
<comment type="caution">
    <text evidence="8">The sequence shown here is derived from an EMBL/GenBank/DDBJ whole genome shotgun (WGS) entry which is preliminary data.</text>
</comment>
<gene>
    <name evidence="8" type="ORF">GS601_11915</name>
</gene>
<feature type="transmembrane region" description="Helical" evidence="6">
    <location>
        <begin position="49"/>
        <end position="69"/>
    </location>
</feature>
<evidence type="ECO:0000256" key="2">
    <source>
        <dbReference type="ARBA" id="ARBA00022448"/>
    </source>
</evidence>
<keyword evidence="2" id="KW-0813">Transport</keyword>
<dbReference type="PANTHER" id="PTHR42718:SF9">
    <property type="entry name" value="MAJOR FACILITATOR SUPERFAMILY MULTIDRUG TRANSPORTER MFSC"/>
    <property type="match status" value="1"/>
</dbReference>
<dbReference type="GO" id="GO:0022857">
    <property type="term" value="F:transmembrane transporter activity"/>
    <property type="evidence" value="ECO:0007669"/>
    <property type="project" value="InterPro"/>
</dbReference>
<evidence type="ECO:0000256" key="5">
    <source>
        <dbReference type="ARBA" id="ARBA00023136"/>
    </source>
</evidence>
<dbReference type="Pfam" id="PF07690">
    <property type="entry name" value="MFS_1"/>
    <property type="match status" value="1"/>
</dbReference>
<dbReference type="GO" id="GO:0005886">
    <property type="term" value="C:plasma membrane"/>
    <property type="evidence" value="ECO:0007669"/>
    <property type="project" value="UniProtKB-SubCell"/>
</dbReference>
<protein>
    <submittedName>
        <fullName evidence="8">MFS transporter</fullName>
    </submittedName>
</protein>
<evidence type="ECO:0000256" key="4">
    <source>
        <dbReference type="ARBA" id="ARBA00022989"/>
    </source>
</evidence>
<reference evidence="8" key="1">
    <citation type="submission" date="2019-12" db="EMBL/GenBank/DDBJ databases">
        <title>High-Quality draft genome sequences of three cyanobacteria isolated from the limestone walls of the Old Cathedral of Coimbra.</title>
        <authorList>
            <person name="Tiago I."/>
            <person name="Soares F."/>
            <person name="Portugal A."/>
        </authorList>
    </citation>
    <scope>NUCLEOTIDE SEQUENCE</scope>
    <source>
        <strain evidence="8">A</strain>
    </source>
</reference>
<feature type="transmembrane region" description="Helical" evidence="6">
    <location>
        <begin position="169"/>
        <end position="186"/>
    </location>
</feature>
<feature type="transmembrane region" description="Helical" evidence="6">
    <location>
        <begin position="369"/>
        <end position="388"/>
    </location>
</feature>
<dbReference type="Gene3D" id="1.20.1250.20">
    <property type="entry name" value="MFS general substrate transporter like domains"/>
    <property type="match status" value="1"/>
</dbReference>
<comment type="subcellular location">
    <subcellularLocation>
        <location evidence="1">Cell membrane</location>
        <topology evidence="1">Multi-pass membrane protein</topology>
    </subcellularLocation>
</comment>
<feature type="transmembrane region" description="Helical" evidence="6">
    <location>
        <begin position="207"/>
        <end position="230"/>
    </location>
</feature>
<keyword evidence="4 6" id="KW-1133">Transmembrane helix</keyword>
<organism evidence="8 9">
    <name type="scientific">Myxacorys almedinensis A</name>
    <dbReference type="NCBI Taxonomy" id="2690445"/>
    <lineage>
        <taxon>Bacteria</taxon>
        <taxon>Bacillati</taxon>
        <taxon>Cyanobacteriota</taxon>
        <taxon>Cyanophyceae</taxon>
        <taxon>Leptolyngbyales</taxon>
        <taxon>Leptolyngbyaceae</taxon>
        <taxon>Myxacorys</taxon>
        <taxon>Myxacorys almedinensis</taxon>
    </lineage>
</organism>
<evidence type="ECO:0000256" key="6">
    <source>
        <dbReference type="SAM" id="Phobius"/>
    </source>
</evidence>
<feature type="transmembrane region" description="Helical" evidence="6">
    <location>
        <begin position="524"/>
        <end position="543"/>
    </location>
</feature>
<feature type="transmembrane region" description="Helical" evidence="6">
    <location>
        <begin position="250"/>
        <end position="268"/>
    </location>
</feature>
<dbReference type="InterPro" id="IPR036259">
    <property type="entry name" value="MFS_trans_sf"/>
</dbReference>
<dbReference type="AlphaFoldDB" id="A0A8J8CN32"/>
<feature type="transmembrane region" description="Helical" evidence="6">
    <location>
        <begin position="142"/>
        <end position="163"/>
    </location>
</feature>
<dbReference type="Proteomes" id="UP000646053">
    <property type="component" value="Unassembled WGS sequence"/>
</dbReference>
<dbReference type="InterPro" id="IPR011701">
    <property type="entry name" value="MFS"/>
</dbReference>
<evidence type="ECO:0000256" key="1">
    <source>
        <dbReference type="ARBA" id="ARBA00004651"/>
    </source>
</evidence>
<keyword evidence="3 6" id="KW-0812">Transmembrane</keyword>
<feature type="transmembrane region" description="Helical" evidence="6">
    <location>
        <begin position="20"/>
        <end position="43"/>
    </location>
</feature>
<evidence type="ECO:0000313" key="9">
    <source>
        <dbReference type="Proteomes" id="UP000646053"/>
    </source>
</evidence>
<feature type="transmembrane region" description="Helical" evidence="6">
    <location>
        <begin position="289"/>
        <end position="308"/>
    </location>
</feature>
<dbReference type="EMBL" id="WVIE01000012">
    <property type="protein sequence ID" value="NDJ17987.1"/>
    <property type="molecule type" value="Genomic_DNA"/>
</dbReference>
<dbReference type="PANTHER" id="PTHR42718">
    <property type="entry name" value="MAJOR FACILITATOR SUPERFAMILY MULTIDRUG TRANSPORTER MFSC"/>
    <property type="match status" value="1"/>
</dbReference>